<name>A0A2V1DTS3_9PLEO</name>
<feature type="region of interest" description="Disordered" evidence="1">
    <location>
        <begin position="99"/>
        <end position="169"/>
    </location>
</feature>
<feature type="region of interest" description="Disordered" evidence="1">
    <location>
        <begin position="325"/>
        <end position="371"/>
    </location>
</feature>
<organism evidence="2 3">
    <name type="scientific">Periconia macrospinosa</name>
    <dbReference type="NCBI Taxonomy" id="97972"/>
    <lineage>
        <taxon>Eukaryota</taxon>
        <taxon>Fungi</taxon>
        <taxon>Dikarya</taxon>
        <taxon>Ascomycota</taxon>
        <taxon>Pezizomycotina</taxon>
        <taxon>Dothideomycetes</taxon>
        <taxon>Pleosporomycetidae</taxon>
        <taxon>Pleosporales</taxon>
        <taxon>Massarineae</taxon>
        <taxon>Periconiaceae</taxon>
        <taxon>Periconia</taxon>
    </lineage>
</organism>
<accession>A0A2V1DTS3</accession>
<dbReference type="OrthoDB" id="4120989at2759"/>
<dbReference type="AlphaFoldDB" id="A0A2V1DTS3"/>
<feature type="compositionally biased region" description="Pro residues" evidence="1">
    <location>
        <begin position="299"/>
        <end position="311"/>
    </location>
</feature>
<evidence type="ECO:0000313" key="2">
    <source>
        <dbReference type="EMBL" id="PVI01703.1"/>
    </source>
</evidence>
<keyword evidence="3" id="KW-1185">Reference proteome</keyword>
<feature type="region of interest" description="Disordered" evidence="1">
    <location>
        <begin position="271"/>
        <end position="313"/>
    </location>
</feature>
<dbReference type="Proteomes" id="UP000244855">
    <property type="component" value="Unassembled WGS sequence"/>
</dbReference>
<evidence type="ECO:0000313" key="3">
    <source>
        <dbReference type="Proteomes" id="UP000244855"/>
    </source>
</evidence>
<reference evidence="2 3" key="1">
    <citation type="journal article" date="2018" name="Sci. Rep.">
        <title>Comparative genomics provides insights into the lifestyle and reveals functional heterogeneity of dark septate endophytic fungi.</title>
        <authorList>
            <person name="Knapp D.G."/>
            <person name="Nemeth J.B."/>
            <person name="Barry K."/>
            <person name="Hainaut M."/>
            <person name="Henrissat B."/>
            <person name="Johnson J."/>
            <person name="Kuo A."/>
            <person name="Lim J.H.P."/>
            <person name="Lipzen A."/>
            <person name="Nolan M."/>
            <person name="Ohm R.A."/>
            <person name="Tamas L."/>
            <person name="Grigoriev I.V."/>
            <person name="Spatafora J.W."/>
            <person name="Nagy L.G."/>
            <person name="Kovacs G.M."/>
        </authorList>
    </citation>
    <scope>NUCLEOTIDE SEQUENCE [LARGE SCALE GENOMIC DNA]</scope>
    <source>
        <strain evidence="2 3">DSE2036</strain>
    </source>
</reference>
<dbReference type="STRING" id="97972.A0A2V1DTS3"/>
<feature type="compositionally biased region" description="Low complexity" evidence="1">
    <location>
        <begin position="344"/>
        <end position="371"/>
    </location>
</feature>
<dbReference type="EMBL" id="KZ805354">
    <property type="protein sequence ID" value="PVI01703.1"/>
    <property type="molecule type" value="Genomic_DNA"/>
</dbReference>
<evidence type="ECO:0000256" key="1">
    <source>
        <dbReference type="SAM" id="MobiDB-lite"/>
    </source>
</evidence>
<feature type="compositionally biased region" description="Low complexity" evidence="1">
    <location>
        <begin position="138"/>
        <end position="169"/>
    </location>
</feature>
<sequence length="478" mass="52960">MTSAIRLYDRLDQIPQDPEDPESLDDLIVCAFGAFERYYVCWKNKAGEYRQDGYDLPPALQEWLWPNDNTTRDFPSLQVVFGRGDEYFASDINGKLEYKEPEKKPLETTTPEEKPILRRTRTMSSFRAAPSPDITSKPLPSVPDESPSSSPRSSAAYTSRPPSMSFSARSMSDASFISSRSRSPSLSSLYSTVDTMTTIASRPPSLSVSDLKPSSALEEYYLNTPPPPKSALRLQRRSRPLSMSFKPQTKPFPLLLSAAVDQEYGTLTPTFTPQSSYHHHHHQTIPPPTTTPHSCTCQHPPPPQQPHPQPQKSPRISIYLASAVQTSPRQPNPPPPQPPPPAAALPQSSFSPTSSTSSSPSPTITPQNPQQTFLEEEEEYHYYEDDIIIEPPAVNPFPMGSMMAFFSKPGYQLGDGLMRRGYGFFEEARWGVGGGDGDDGEQVVYEAAAGEEGAGGGYYEEQDVEGWAEWEAANGRWA</sequence>
<protein>
    <submittedName>
        <fullName evidence="2">Uncharacterized protein</fullName>
    </submittedName>
</protein>
<gene>
    <name evidence="2" type="ORF">DM02DRAFT_671128</name>
</gene>
<feature type="compositionally biased region" description="Basic and acidic residues" evidence="1">
    <location>
        <begin position="99"/>
        <end position="116"/>
    </location>
</feature>
<proteinExistence type="predicted"/>
<feature type="compositionally biased region" description="Pro residues" evidence="1">
    <location>
        <begin position="330"/>
        <end position="343"/>
    </location>
</feature>